<protein>
    <recommendedName>
        <fullName evidence="3">Peptidoglycan-binding LysM</fullName>
    </recommendedName>
</protein>
<keyword evidence="2" id="KW-1185">Reference proteome</keyword>
<comment type="caution">
    <text evidence="1">The sequence shown here is derived from an EMBL/GenBank/DDBJ whole genome shotgun (WGS) entry which is preliminary data.</text>
</comment>
<dbReference type="HOGENOM" id="CLU_050533_0_0_6"/>
<name>Q1YV05_9GAMM</name>
<dbReference type="EMBL" id="AAPI01000001">
    <property type="protein sequence ID" value="EAS47903.1"/>
    <property type="molecule type" value="Genomic_DNA"/>
</dbReference>
<dbReference type="STRING" id="314287.GB2207_08841"/>
<sequence length="222" mass="24434">MISTFLSKTRVTDDAALSGAPYVLGGAERRILVGISDDFYARGDFTANRLNYGIYRRGEPYIDPQTGELLGIRAIDIGAARIKALEKDVATLSVSRAEGEIRIKDRLLVAEERTLESTFYPRAPATAINGSVINVEEGVRNAGALDVVAINRGDRDGLQSGDTLAIFKRGELVKDRVASQRVRLPDERIGLLMVFDTYEKMSFALVMEADRQIDLGDLLRNP</sequence>
<dbReference type="eggNOG" id="COG1652">
    <property type="taxonomic scope" value="Bacteria"/>
</dbReference>
<evidence type="ECO:0000313" key="1">
    <source>
        <dbReference type="EMBL" id="EAS47903.1"/>
    </source>
</evidence>
<accession>Q1YV05</accession>
<evidence type="ECO:0008006" key="3">
    <source>
        <dbReference type="Google" id="ProtNLM"/>
    </source>
</evidence>
<dbReference type="PANTHER" id="PTHR34700">
    <property type="entry name" value="POTASSIUM BINDING PROTEIN KBP"/>
    <property type="match status" value="1"/>
</dbReference>
<reference evidence="1 2" key="1">
    <citation type="submission" date="2006-03" db="EMBL/GenBank/DDBJ databases">
        <authorList>
            <person name="Giovannoni S.J."/>
            <person name="Cho J.-C."/>
            <person name="Ferriera S."/>
            <person name="Johnson J."/>
            <person name="Kravitz S."/>
            <person name="Halpern A."/>
            <person name="Remington K."/>
            <person name="Beeson K."/>
            <person name="Tran B."/>
            <person name="Rogers Y.-H."/>
            <person name="Friedman R."/>
            <person name="Venter J.C."/>
        </authorList>
    </citation>
    <scope>NUCLEOTIDE SEQUENCE [LARGE SCALE GENOMIC DNA]</scope>
    <source>
        <strain evidence="1 2">HTCC2207</strain>
    </source>
</reference>
<dbReference type="Proteomes" id="UP000005555">
    <property type="component" value="Unassembled WGS sequence"/>
</dbReference>
<dbReference type="InterPro" id="IPR052196">
    <property type="entry name" value="Bact_Kbp"/>
</dbReference>
<evidence type="ECO:0000313" key="2">
    <source>
        <dbReference type="Proteomes" id="UP000005555"/>
    </source>
</evidence>
<proteinExistence type="predicted"/>
<dbReference type="AlphaFoldDB" id="Q1YV05"/>
<organism evidence="1 2">
    <name type="scientific">gamma proteobacterium HTCC2207</name>
    <dbReference type="NCBI Taxonomy" id="314287"/>
    <lineage>
        <taxon>Bacteria</taxon>
        <taxon>Pseudomonadati</taxon>
        <taxon>Pseudomonadota</taxon>
        <taxon>Gammaproteobacteria</taxon>
        <taxon>Cellvibrionales</taxon>
        <taxon>Porticoccaceae</taxon>
        <taxon>SAR92 clade</taxon>
    </lineage>
</organism>
<dbReference type="PANTHER" id="PTHR34700:SF8">
    <property type="entry name" value="POTASSIUM BINDING PROTEIN KBP"/>
    <property type="match status" value="1"/>
</dbReference>
<gene>
    <name evidence="1" type="ORF">GB2207_08841</name>
</gene>